<dbReference type="Pfam" id="PF01839">
    <property type="entry name" value="FG-GAP"/>
    <property type="match status" value="5"/>
</dbReference>
<dbReference type="Proteomes" id="UP000198504">
    <property type="component" value="Unassembled WGS sequence"/>
</dbReference>
<evidence type="ECO:0000256" key="5">
    <source>
        <dbReference type="SAM" id="SignalP"/>
    </source>
</evidence>
<dbReference type="InterPro" id="IPR013519">
    <property type="entry name" value="Int_alpha_beta-p"/>
</dbReference>
<feature type="signal peptide" evidence="5">
    <location>
        <begin position="1"/>
        <end position="27"/>
    </location>
</feature>
<dbReference type="PANTHER" id="PTHR23221">
    <property type="entry name" value="GLYCOSYLPHOSPHATIDYLINOSITOL PHOSPHOLIPASE D"/>
    <property type="match status" value="1"/>
</dbReference>
<dbReference type="PANTHER" id="PTHR23221:SF7">
    <property type="entry name" value="PHOSPHATIDYLINOSITOL-GLYCAN-SPECIFIC PHOSPHOLIPASE D"/>
    <property type="match status" value="1"/>
</dbReference>
<dbReference type="Gene3D" id="2.130.10.130">
    <property type="entry name" value="Integrin alpha, N-terminal"/>
    <property type="match status" value="3"/>
</dbReference>
<dbReference type="PROSITE" id="PS51470">
    <property type="entry name" value="FG_GAP"/>
    <property type="match status" value="4"/>
</dbReference>
<dbReference type="SUPFAM" id="SSF69318">
    <property type="entry name" value="Integrin alpha N-terminal domain"/>
    <property type="match status" value="2"/>
</dbReference>
<dbReference type="InterPro" id="IPR013517">
    <property type="entry name" value="FG-GAP"/>
</dbReference>
<keyword evidence="2" id="KW-0677">Repeat</keyword>
<evidence type="ECO:0000256" key="2">
    <source>
        <dbReference type="ARBA" id="ARBA00022737"/>
    </source>
</evidence>
<dbReference type="OrthoDB" id="344301at2"/>
<name>A0A1H9NU89_9ACTN</name>
<evidence type="ECO:0000256" key="4">
    <source>
        <dbReference type="ARBA" id="ARBA00023180"/>
    </source>
</evidence>
<dbReference type="SMART" id="SM00191">
    <property type="entry name" value="Int_alpha"/>
    <property type="match status" value="6"/>
</dbReference>
<dbReference type="GO" id="GO:0007155">
    <property type="term" value="P:cell adhesion"/>
    <property type="evidence" value="ECO:0007669"/>
    <property type="project" value="InterPro"/>
</dbReference>
<keyword evidence="1 5" id="KW-0732">Signal</keyword>
<dbReference type="InterPro" id="IPR000413">
    <property type="entry name" value="Integrin_alpha"/>
</dbReference>
<dbReference type="STRING" id="1036181.SAMN05421756_1232"/>
<dbReference type="AlphaFoldDB" id="A0A1H9NU89"/>
<dbReference type="RefSeq" id="WP_091187271.1">
    <property type="nucleotide sequence ID" value="NZ_FOFA01000023.1"/>
</dbReference>
<keyword evidence="7" id="KW-1185">Reference proteome</keyword>
<evidence type="ECO:0000256" key="1">
    <source>
        <dbReference type="ARBA" id="ARBA00022729"/>
    </source>
</evidence>
<sequence length="495" mass="49291">MRRRYISLVAAGALALPLALGSGAAQAATAAKPYDFDGDGFPELVAGAPNLEVNGKLGAGGVAWEMSRSSKVTSERKVLTQSTSKVPGASETGDHWGAAVASGDFNRDGFADLAVGAPGEDGDEKDAGAVTILYGSADGPTGKGSARFSRPTEKKNAQFGAALATGDLNGDGYADLVVGAPGDDEASGDEDFPASGTVTVLLGSSKGITTTGRTSVRGVRGTSEEDHRFGSALAVRDVDGDGKPDVVVATAGSANRDGLAAAGSVSVCAGGSAAPKSCRRVAHSFDLAGIRALAVGNVAGSARNEVVVGVSAGEEAVDHLAVLSLTGDGGATQASVTLLDQGDLGVPGSSFEDGFGSALLITELTGDAYDDVVVGAPREAVGDELAGRVVLVKGGAGGLARSGNTAYDQETPGVPGGSETDDDFGAALGLVDRDLDGRADVVVGIPGKGDDGGRVISLHATGTGLNSVDDDRDSYQLRDYGYVDRGQARYGAAIA</sequence>
<evidence type="ECO:0000313" key="6">
    <source>
        <dbReference type="EMBL" id="SER39546.1"/>
    </source>
</evidence>
<reference evidence="7" key="1">
    <citation type="submission" date="2016-10" db="EMBL/GenBank/DDBJ databases">
        <authorList>
            <person name="Varghese N."/>
            <person name="Submissions S."/>
        </authorList>
    </citation>
    <scope>NUCLEOTIDE SEQUENCE [LARGE SCALE GENOMIC DNA]</scope>
    <source>
        <strain evidence="7">CGMCC 4.6856</strain>
    </source>
</reference>
<dbReference type="GO" id="GO:0008305">
    <property type="term" value="C:integrin complex"/>
    <property type="evidence" value="ECO:0007669"/>
    <property type="project" value="InterPro"/>
</dbReference>
<protein>
    <submittedName>
        <fullName evidence="6">FG-GAP repeat-containing protein</fullName>
    </submittedName>
</protein>
<accession>A0A1H9NU89</accession>
<keyword evidence="3" id="KW-0378">Hydrolase</keyword>
<dbReference type="GO" id="GO:0016787">
    <property type="term" value="F:hydrolase activity"/>
    <property type="evidence" value="ECO:0007669"/>
    <property type="project" value="UniProtKB-KW"/>
</dbReference>
<keyword evidence="4" id="KW-0325">Glycoprotein</keyword>
<organism evidence="6 7">
    <name type="scientific">Microlunatus flavus</name>
    <dbReference type="NCBI Taxonomy" id="1036181"/>
    <lineage>
        <taxon>Bacteria</taxon>
        <taxon>Bacillati</taxon>
        <taxon>Actinomycetota</taxon>
        <taxon>Actinomycetes</taxon>
        <taxon>Propionibacteriales</taxon>
        <taxon>Propionibacteriaceae</taxon>
        <taxon>Microlunatus</taxon>
    </lineage>
</organism>
<evidence type="ECO:0000313" key="7">
    <source>
        <dbReference type="Proteomes" id="UP000198504"/>
    </source>
</evidence>
<gene>
    <name evidence="6" type="ORF">SAMN05421756_1232</name>
</gene>
<dbReference type="EMBL" id="FOFA01000023">
    <property type="protein sequence ID" value="SER39546.1"/>
    <property type="molecule type" value="Genomic_DNA"/>
</dbReference>
<evidence type="ECO:0000256" key="3">
    <source>
        <dbReference type="ARBA" id="ARBA00022801"/>
    </source>
</evidence>
<dbReference type="PRINTS" id="PR01185">
    <property type="entry name" value="INTEGRINA"/>
</dbReference>
<proteinExistence type="predicted"/>
<dbReference type="InterPro" id="IPR028994">
    <property type="entry name" value="Integrin_alpha_N"/>
</dbReference>
<feature type="chain" id="PRO_5011440495" evidence="5">
    <location>
        <begin position="28"/>
        <end position="495"/>
    </location>
</feature>